<evidence type="ECO:0000256" key="4">
    <source>
        <dbReference type="ARBA" id="ARBA00022692"/>
    </source>
</evidence>
<dbReference type="GO" id="GO:0015109">
    <property type="term" value="F:chromate transmembrane transporter activity"/>
    <property type="evidence" value="ECO:0007669"/>
    <property type="project" value="InterPro"/>
</dbReference>
<dbReference type="PANTHER" id="PTHR33567">
    <property type="entry name" value="CHROMATE ION TRANSPORTER (EUROFUNG)"/>
    <property type="match status" value="1"/>
</dbReference>
<dbReference type="Pfam" id="PF02417">
    <property type="entry name" value="Chromate_transp"/>
    <property type="match status" value="1"/>
</dbReference>
<dbReference type="KEGG" id="lum:CNR27_05220"/>
<keyword evidence="3" id="KW-1003">Cell membrane</keyword>
<organism evidence="7 8">
    <name type="scientific">Luteimonas chenhongjianii</name>
    <dbReference type="NCBI Taxonomy" id="2006110"/>
    <lineage>
        <taxon>Bacteria</taxon>
        <taxon>Pseudomonadati</taxon>
        <taxon>Pseudomonadota</taxon>
        <taxon>Gammaproteobacteria</taxon>
        <taxon>Lysobacterales</taxon>
        <taxon>Lysobacteraceae</taxon>
        <taxon>Luteimonas</taxon>
    </lineage>
</organism>
<evidence type="ECO:0008006" key="9">
    <source>
        <dbReference type="Google" id="ProtNLM"/>
    </source>
</evidence>
<name>A0A290XCQ9_9GAMM</name>
<keyword evidence="4" id="KW-0812">Transmembrane</keyword>
<dbReference type="OrthoDB" id="8969999at2"/>
<accession>A0A290XCQ9</accession>
<reference evidence="8" key="1">
    <citation type="submission" date="2017-09" db="EMBL/GenBank/DDBJ databases">
        <title>Luteimonas liuhanmingii sp.nov., isolated from the intestinal contents of Tibetan Plateau Pika in Yushu, Qinghai Province, China.</title>
        <authorList>
            <person name="Gui Z."/>
        </authorList>
    </citation>
    <scope>NUCLEOTIDE SEQUENCE [LARGE SCALE GENOMIC DNA]</scope>
    <source>
        <strain evidence="8">100111</strain>
    </source>
</reference>
<evidence type="ECO:0000256" key="6">
    <source>
        <dbReference type="ARBA" id="ARBA00023136"/>
    </source>
</evidence>
<comment type="subcellular location">
    <subcellularLocation>
        <location evidence="1">Cell membrane</location>
        <topology evidence="1">Multi-pass membrane protein</topology>
    </subcellularLocation>
</comment>
<protein>
    <recommendedName>
        <fullName evidence="9">Chromate transporter</fullName>
    </recommendedName>
</protein>
<keyword evidence="5" id="KW-1133">Transmembrane helix</keyword>
<keyword evidence="6" id="KW-0472">Membrane</keyword>
<dbReference type="GO" id="GO:0005886">
    <property type="term" value="C:plasma membrane"/>
    <property type="evidence" value="ECO:0007669"/>
    <property type="project" value="UniProtKB-SubCell"/>
</dbReference>
<evidence type="ECO:0000313" key="7">
    <source>
        <dbReference type="EMBL" id="ATD66917.1"/>
    </source>
</evidence>
<evidence type="ECO:0000256" key="3">
    <source>
        <dbReference type="ARBA" id="ARBA00022475"/>
    </source>
</evidence>
<dbReference type="InterPro" id="IPR003370">
    <property type="entry name" value="Chromate_transpt"/>
</dbReference>
<dbReference type="PANTHER" id="PTHR33567:SF3">
    <property type="entry name" value="CHROMATE ION TRANSPORTER (EUROFUNG)"/>
    <property type="match status" value="1"/>
</dbReference>
<evidence type="ECO:0000313" key="8">
    <source>
        <dbReference type="Proteomes" id="UP000218968"/>
    </source>
</evidence>
<keyword evidence="8" id="KW-1185">Reference proteome</keyword>
<evidence type="ECO:0000256" key="1">
    <source>
        <dbReference type="ARBA" id="ARBA00004651"/>
    </source>
</evidence>
<evidence type="ECO:0000256" key="5">
    <source>
        <dbReference type="ARBA" id="ARBA00022989"/>
    </source>
</evidence>
<dbReference type="AlphaFoldDB" id="A0A290XCQ9"/>
<gene>
    <name evidence="7" type="ORF">CNR27_05220</name>
</gene>
<comment type="similarity">
    <text evidence="2">Belongs to the chromate ion transporter (CHR) (TC 2.A.51) family.</text>
</comment>
<evidence type="ECO:0000256" key="2">
    <source>
        <dbReference type="ARBA" id="ARBA00005262"/>
    </source>
</evidence>
<sequence>MRRLSRRIFGVFLRVGLTAFGGPVAHLAYFHAELVVRRRWLRETEYAELVALCQLRRRAAGGLGDRLRQAG</sequence>
<dbReference type="Proteomes" id="UP000218968">
    <property type="component" value="Chromosome"/>
</dbReference>
<proteinExistence type="inferred from homology"/>
<dbReference type="EMBL" id="CP023406">
    <property type="protein sequence ID" value="ATD66917.1"/>
    <property type="molecule type" value="Genomic_DNA"/>
</dbReference>